<keyword evidence="5" id="KW-1185">Reference proteome</keyword>
<keyword evidence="2" id="KW-0732">Signal</keyword>
<accession>A0A5N6NCU6</accession>
<evidence type="ECO:0000256" key="1">
    <source>
        <dbReference type="ARBA" id="ARBA00007843"/>
    </source>
</evidence>
<dbReference type="InterPro" id="IPR000782">
    <property type="entry name" value="FAS1_domain"/>
</dbReference>
<dbReference type="InterPro" id="IPR052806">
    <property type="entry name" value="Fasciclin-like_AGP"/>
</dbReference>
<feature type="signal peptide" evidence="2">
    <location>
        <begin position="1"/>
        <end position="21"/>
    </location>
</feature>
<feature type="domain" description="FAS1" evidence="3">
    <location>
        <begin position="60"/>
        <end position="158"/>
    </location>
</feature>
<dbReference type="SUPFAM" id="SSF82153">
    <property type="entry name" value="FAS1 domain"/>
    <property type="match status" value="2"/>
</dbReference>
<dbReference type="InterPro" id="IPR036378">
    <property type="entry name" value="FAS1_dom_sf"/>
</dbReference>
<evidence type="ECO:0000313" key="4">
    <source>
        <dbReference type="EMBL" id="KAD4584735.1"/>
    </source>
</evidence>
<dbReference type="EMBL" id="SZYD01000012">
    <property type="protein sequence ID" value="KAD4584735.1"/>
    <property type="molecule type" value="Genomic_DNA"/>
</dbReference>
<feature type="domain" description="FAS1" evidence="3">
    <location>
        <begin position="224"/>
        <end position="322"/>
    </location>
</feature>
<reference evidence="4 5" key="1">
    <citation type="submission" date="2019-05" db="EMBL/GenBank/DDBJ databases">
        <title>Mikania micrantha, genome provides insights into the molecular mechanism of rapid growth.</title>
        <authorList>
            <person name="Liu B."/>
        </authorList>
    </citation>
    <scope>NUCLEOTIDE SEQUENCE [LARGE SCALE GENOMIC DNA]</scope>
    <source>
        <strain evidence="4">NLD-2019</strain>
        <tissue evidence="4">Leaf</tissue>
    </source>
</reference>
<dbReference type="Proteomes" id="UP000326396">
    <property type="component" value="Linkage Group LG2"/>
</dbReference>
<evidence type="ECO:0000259" key="3">
    <source>
        <dbReference type="SMART" id="SM00554"/>
    </source>
</evidence>
<sequence>MAIGFRFLFLLPFIITATTSATVTPYLSPEPPYNLSSLLNTLGFHLISVAATISTNGTTTIFSPTDVSLRSCPYCSLPLLLLEHSVAGLYPFRLLTTLASGTRIQTLASTPSAPLCLTLTKSNSNTTLFVGGVQITRPDLFNDGNLIIHGIQGFISHLSPFSCQIERMTSLSFPSRPVYMPPPSTAMRGLLKEAVYHLRIGGYTVVALLIQQNLDLLSQLNGVTIFAVNDAGVFVDDGHTFVSSFRFHVVPNRRLTAVQLINLPADSVLLTMVPGESLVVTVAGGGGPLSPMRINNVRITITDVVVNQGIVIHGVAAPLVRVHRTPNGCWPDLTEGFS</sequence>
<dbReference type="Gene3D" id="2.30.180.10">
    <property type="entry name" value="FAS1 domain"/>
    <property type="match status" value="1"/>
</dbReference>
<gene>
    <name evidence="4" type="ORF">E3N88_22336</name>
</gene>
<dbReference type="OrthoDB" id="765989at2759"/>
<organism evidence="4 5">
    <name type="scientific">Mikania micrantha</name>
    <name type="common">bitter vine</name>
    <dbReference type="NCBI Taxonomy" id="192012"/>
    <lineage>
        <taxon>Eukaryota</taxon>
        <taxon>Viridiplantae</taxon>
        <taxon>Streptophyta</taxon>
        <taxon>Embryophyta</taxon>
        <taxon>Tracheophyta</taxon>
        <taxon>Spermatophyta</taxon>
        <taxon>Magnoliopsida</taxon>
        <taxon>eudicotyledons</taxon>
        <taxon>Gunneridae</taxon>
        <taxon>Pentapetalae</taxon>
        <taxon>asterids</taxon>
        <taxon>campanulids</taxon>
        <taxon>Asterales</taxon>
        <taxon>Asteraceae</taxon>
        <taxon>Asteroideae</taxon>
        <taxon>Heliantheae alliance</taxon>
        <taxon>Eupatorieae</taxon>
        <taxon>Mikania</taxon>
    </lineage>
</organism>
<dbReference type="PANTHER" id="PTHR33985:SF2">
    <property type="entry name" value="EXPRESSED PROTEIN"/>
    <property type="match status" value="1"/>
</dbReference>
<proteinExistence type="inferred from homology"/>
<protein>
    <recommendedName>
        <fullName evidence="3">FAS1 domain-containing protein</fullName>
    </recommendedName>
</protein>
<evidence type="ECO:0000256" key="2">
    <source>
        <dbReference type="SAM" id="SignalP"/>
    </source>
</evidence>
<feature type="chain" id="PRO_5024439058" description="FAS1 domain-containing protein" evidence="2">
    <location>
        <begin position="22"/>
        <end position="338"/>
    </location>
</feature>
<dbReference type="SMART" id="SM00554">
    <property type="entry name" value="FAS1"/>
    <property type="match status" value="2"/>
</dbReference>
<name>A0A5N6NCU6_9ASTR</name>
<dbReference type="PANTHER" id="PTHR33985">
    <property type="entry name" value="OS02G0491300 PROTEIN-RELATED"/>
    <property type="match status" value="1"/>
</dbReference>
<dbReference type="AlphaFoldDB" id="A0A5N6NCU6"/>
<evidence type="ECO:0000313" key="5">
    <source>
        <dbReference type="Proteomes" id="UP000326396"/>
    </source>
</evidence>
<comment type="caution">
    <text evidence="4">The sequence shown here is derived from an EMBL/GenBank/DDBJ whole genome shotgun (WGS) entry which is preliminary data.</text>
</comment>
<comment type="similarity">
    <text evidence="1">Belongs to the fasciclin-like AGP family.</text>
</comment>